<dbReference type="InterPro" id="IPR011009">
    <property type="entry name" value="Kinase-like_dom_sf"/>
</dbReference>
<feature type="domain" description="Aminoglycoside phosphotransferase" evidence="1">
    <location>
        <begin position="150"/>
        <end position="194"/>
    </location>
</feature>
<dbReference type="Gene3D" id="3.90.1200.10">
    <property type="match status" value="1"/>
</dbReference>
<proteinExistence type="predicted"/>
<keyword evidence="3" id="KW-1185">Reference proteome</keyword>
<dbReference type="PANTHER" id="PTHR39179">
    <property type="entry name" value="SPORE COAT PROTEIN I"/>
    <property type="match status" value="1"/>
</dbReference>
<dbReference type="SUPFAM" id="SSF56112">
    <property type="entry name" value="Protein kinase-like (PK-like)"/>
    <property type="match status" value="1"/>
</dbReference>
<dbReference type="Pfam" id="PF01636">
    <property type="entry name" value="APH"/>
    <property type="match status" value="1"/>
</dbReference>
<accession>A0A285CVL4</accession>
<gene>
    <name evidence="2" type="ORF">SAMN05877753_105314</name>
</gene>
<evidence type="ECO:0000313" key="2">
    <source>
        <dbReference type="EMBL" id="SNX71610.1"/>
    </source>
</evidence>
<sequence length="278" mass="33217">MYVGKGFSNKASFKKQKWLTKRLQKAGFKKTYQFLKTDMNKGYHYKGKYYGILTWIEHGHPVFRFNSIENCEAGIILLNEFHDHTKKVLAEGNPHFATTNYYQKWVDRFQQFKRNIHIVETLVPSPVIDDILKWGRESLKMIEHRSPQEKNELVILHGDVAHHNFIRTENNDLFLIDFDLSSAGNPIHDYLQYANRILPFLHWDLNHLTNLPVISQYLRDPYFLKALMYPTDIYREWNRAIKQRLLGQEKWIHNLLNATIEQFEQRSNFFDSLQNMVK</sequence>
<dbReference type="GO" id="GO:0016740">
    <property type="term" value="F:transferase activity"/>
    <property type="evidence" value="ECO:0007669"/>
    <property type="project" value="UniProtKB-KW"/>
</dbReference>
<reference evidence="2 3" key="1">
    <citation type="submission" date="2017-08" db="EMBL/GenBank/DDBJ databases">
        <authorList>
            <person name="de Groot N.N."/>
        </authorList>
    </citation>
    <scope>NUCLEOTIDE SEQUENCE [LARGE SCALE GENOMIC DNA]</scope>
    <source>
        <strain evidence="2 3">JC228</strain>
    </source>
</reference>
<protein>
    <submittedName>
        <fullName evidence="2">Phosphotransferase family enzyme</fullName>
    </submittedName>
</protein>
<organism evidence="2 3">
    <name type="scientific">Bacillus oleivorans</name>
    <dbReference type="NCBI Taxonomy" id="1448271"/>
    <lineage>
        <taxon>Bacteria</taxon>
        <taxon>Bacillati</taxon>
        <taxon>Bacillota</taxon>
        <taxon>Bacilli</taxon>
        <taxon>Bacillales</taxon>
        <taxon>Bacillaceae</taxon>
        <taxon>Bacillus</taxon>
    </lineage>
</organism>
<dbReference type="InterPro" id="IPR002575">
    <property type="entry name" value="Aminoglycoside_PTrfase"/>
</dbReference>
<dbReference type="InterPro" id="IPR047175">
    <property type="entry name" value="CotS-like"/>
</dbReference>
<evidence type="ECO:0000313" key="3">
    <source>
        <dbReference type="Proteomes" id="UP000219546"/>
    </source>
</evidence>
<dbReference type="AlphaFoldDB" id="A0A285CVL4"/>
<keyword evidence="2" id="KW-0808">Transferase</keyword>
<dbReference type="Proteomes" id="UP000219546">
    <property type="component" value="Unassembled WGS sequence"/>
</dbReference>
<dbReference type="GO" id="GO:0042601">
    <property type="term" value="C:endospore-forming forespore"/>
    <property type="evidence" value="ECO:0007669"/>
    <property type="project" value="TreeGrafter"/>
</dbReference>
<evidence type="ECO:0000259" key="1">
    <source>
        <dbReference type="Pfam" id="PF01636"/>
    </source>
</evidence>
<name>A0A285CVL4_9BACI</name>
<dbReference type="PANTHER" id="PTHR39179:SF3">
    <property type="entry name" value="COTS-RELATED PROTEIN"/>
    <property type="match status" value="1"/>
</dbReference>
<dbReference type="EMBL" id="OAOP01000005">
    <property type="protein sequence ID" value="SNX71610.1"/>
    <property type="molecule type" value="Genomic_DNA"/>
</dbReference>